<evidence type="ECO:0000256" key="2">
    <source>
        <dbReference type="ARBA" id="ARBA00009320"/>
    </source>
</evidence>
<gene>
    <name evidence="12" type="ORF">FIBRA_04914</name>
</gene>
<evidence type="ECO:0000256" key="3">
    <source>
        <dbReference type="ARBA" id="ARBA00022576"/>
    </source>
</evidence>
<evidence type="ECO:0000256" key="8">
    <source>
        <dbReference type="PIRSR" id="PIRSR006468-1"/>
    </source>
</evidence>
<accession>J4G859</accession>
<evidence type="ECO:0000256" key="9">
    <source>
        <dbReference type="RuleBase" id="RU004106"/>
    </source>
</evidence>
<keyword evidence="7 11" id="KW-0100">Branched-chain amino acid biosynthesis</keyword>
<comment type="catalytic activity">
    <reaction evidence="11">
        <text>L-isoleucine + 2-oxoglutarate = (S)-3-methyl-2-oxopentanoate + L-glutamate</text>
        <dbReference type="Rhea" id="RHEA:24801"/>
        <dbReference type="ChEBI" id="CHEBI:16810"/>
        <dbReference type="ChEBI" id="CHEBI:29985"/>
        <dbReference type="ChEBI" id="CHEBI:35146"/>
        <dbReference type="ChEBI" id="CHEBI:58045"/>
        <dbReference type="EC" id="2.6.1.42"/>
    </reaction>
</comment>
<protein>
    <recommendedName>
        <fullName evidence="11">Branched-chain-amino-acid aminotransferase</fullName>
        <ecNumber evidence="11">2.6.1.42</ecNumber>
    </recommendedName>
</protein>
<feature type="modified residue" description="N6-(pyridoxal phosphate)lysine" evidence="8">
    <location>
        <position position="233"/>
    </location>
</feature>
<dbReference type="EMBL" id="HE797093">
    <property type="protein sequence ID" value="CCM02803.1"/>
    <property type="molecule type" value="Genomic_DNA"/>
</dbReference>
<dbReference type="InterPro" id="IPR043132">
    <property type="entry name" value="BCAT-like_C"/>
</dbReference>
<dbReference type="SUPFAM" id="SSF56752">
    <property type="entry name" value="D-aminoacid aminotransferase-like PLP-dependent enzymes"/>
    <property type="match status" value="1"/>
</dbReference>
<dbReference type="GeneID" id="24097714"/>
<keyword evidence="3 11" id="KW-0032">Aminotransferase</keyword>
<organism evidence="12 13">
    <name type="scientific">Fibroporia radiculosa</name>
    <dbReference type="NCBI Taxonomy" id="599839"/>
    <lineage>
        <taxon>Eukaryota</taxon>
        <taxon>Fungi</taxon>
        <taxon>Dikarya</taxon>
        <taxon>Basidiomycota</taxon>
        <taxon>Agaricomycotina</taxon>
        <taxon>Agaricomycetes</taxon>
        <taxon>Polyporales</taxon>
        <taxon>Fibroporiaceae</taxon>
        <taxon>Fibroporia</taxon>
    </lineage>
</organism>
<dbReference type="CDD" id="cd01557">
    <property type="entry name" value="BCAT_beta_family"/>
    <property type="match status" value="1"/>
</dbReference>
<evidence type="ECO:0000256" key="5">
    <source>
        <dbReference type="ARBA" id="ARBA00022679"/>
    </source>
</evidence>
<dbReference type="PIRSF" id="PIRSF006468">
    <property type="entry name" value="BCAT1"/>
    <property type="match status" value="1"/>
</dbReference>
<dbReference type="NCBIfam" id="TIGR01123">
    <property type="entry name" value="ilvE_II"/>
    <property type="match status" value="1"/>
</dbReference>
<dbReference type="EC" id="2.6.1.42" evidence="11"/>
<comment type="catalytic activity">
    <reaction evidence="11">
        <text>L-valine + 2-oxoglutarate = 3-methyl-2-oxobutanoate + L-glutamate</text>
        <dbReference type="Rhea" id="RHEA:24813"/>
        <dbReference type="ChEBI" id="CHEBI:11851"/>
        <dbReference type="ChEBI" id="CHEBI:16810"/>
        <dbReference type="ChEBI" id="CHEBI:29985"/>
        <dbReference type="ChEBI" id="CHEBI:57762"/>
        <dbReference type="EC" id="2.6.1.42"/>
    </reaction>
</comment>
<dbReference type="RefSeq" id="XP_012182086.1">
    <property type="nucleotide sequence ID" value="XM_012326696.1"/>
</dbReference>
<dbReference type="Gene3D" id="3.20.10.10">
    <property type="entry name" value="D-amino Acid Aminotransferase, subunit A, domain 2"/>
    <property type="match status" value="1"/>
</dbReference>
<evidence type="ECO:0000256" key="11">
    <source>
        <dbReference type="RuleBase" id="RU004517"/>
    </source>
</evidence>
<comment type="similarity">
    <text evidence="2 9">Belongs to the class-IV pyridoxal-phosphate-dependent aminotransferase family.</text>
</comment>
<name>J4G859_9APHY</name>
<evidence type="ECO:0000256" key="1">
    <source>
        <dbReference type="ARBA" id="ARBA00001933"/>
    </source>
</evidence>
<dbReference type="NCBIfam" id="NF009897">
    <property type="entry name" value="PRK13357.1"/>
    <property type="match status" value="1"/>
</dbReference>
<dbReference type="STRING" id="599839.J4G859"/>
<dbReference type="FunCoup" id="J4G859">
    <property type="interactions" value="306"/>
</dbReference>
<comment type="catalytic activity">
    <reaction evidence="11">
        <text>L-leucine + 2-oxoglutarate = 4-methyl-2-oxopentanoate + L-glutamate</text>
        <dbReference type="Rhea" id="RHEA:18321"/>
        <dbReference type="ChEBI" id="CHEBI:16810"/>
        <dbReference type="ChEBI" id="CHEBI:17865"/>
        <dbReference type="ChEBI" id="CHEBI:29985"/>
        <dbReference type="ChEBI" id="CHEBI:57427"/>
        <dbReference type="EC" id="2.6.1.42"/>
    </reaction>
</comment>
<dbReference type="InterPro" id="IPR036038">
    <property type="entry name" value="Aminotransferase-like"/>
</dbReference>
<dbReference type="InterPro" id="IPR018300">
    <property type="entry name" value="Aminotrans_IV_CS"/>
</dbReference>
<reference evidence="12 13" key="1">
    <citation type="journal article" date="2012" name="Appl. Environ. Microbiol.">
        <title>Short-read sequencing for genomic analysis of the brown rot fungus Fibroporia radiculosa.</title>
        <authorList>
            <person name="Tang J.D."/>
            <person name="Perkins A.D."/>
            <person name="Sonstegard T.S."/>
            <person name="Schroeder S.G."/>
            <person name="Burgess S.C."/>
            <person name="Diehl S.V."/>
        </authorList>
    </citation>
    <scope>NUCLEOTIDE SEQUENCE [LARGE SCALE GENOMIC DNA]</scope>
    <source>
        <strain evidence="12 13">TFFH 294</strain>
    </source>
</reference>
<dbReference type="GO" id="GO:0005739">
    <property type="term" value="C:mitochondrion"/>
    <property type="evidence" value="ECO:0007669"/>
    <property type="project" value="TreeGrafter"/>
</dbReference>
<evidence type="ECO:0000256" key="7">
    <source>
        <dbReference type="ARBA" id="ARBA00023304"/>
    </source>
</evidence>
<proteinExistence type="inferred from homology"/>
<dbReference type="InterPro" id="IPR005786">
    <property type="entry name" value="B_amino_transII"/>
</dbReference>
<comment type="cofactor">
    <cofactor evidence="1 10">
        <name>pyridoxal 5'-phosphate</name>
        <dbReference type="ChEBI" id="CHEBI:597326"/>
    </cofactor>
</comment>
<dbReference type="InterPro" id="IPR033939">
    <property type="entry name" value="BCAT_family"/>
</dbReference>
<dbReference type="GO" id="GO:0009099">
    <property type="term" value="P:L-valine biosynthetic process"/>
    <property type="evidence" value="ECO:0007669"/>
    <property type="project" value="TreeGrafter"/>
</dbReference>
<keyword evidence="6 10" id="KW-0663">Pyridoxal phosphate</keyword>
<dbReference type="AlphaFoldDB" id="J4G859"/>
<keyword evidence="4 11" id="KW-0028">Amino-acid biosynthesis</keyword>
<dbReference type="GO" id="GO:0052656">
    <property type="term" value="F:L-isoleucine-2-oxoglutarate transaminase activity"/>
    <property type="evidence" value="ECO:0007669"/>
    <property type="project" value="RHEA"/>
</dbReference>
<dbReference type="HOGENOM" id="CLU_031922_0_1_1"/>
<dbReference type="Gene3D" id="3.30.470.10">
    <property type="match status" value="1"/>
</dbReference>
<keyword evidence="5 11" id="KW-0808">Transferase</keyword>
<evidence type="ECO:0000313" key="12">
    <source>
        <dbReference type="EMBL" id="CCM02803.1"/>
    </source>
</evidence>
<dbReference type="OrthoDB" id="1732691at2759"/>
<dbReference type="PROSITE" id="PS00770">
    <property type="entry name" value="AA_TRANSFER_CLASS_4"/>
    <property type="match status" value="1"/>
</dbReference>
<dbReference type="GO" id="GO:0009098">
    <property type="term" value="P:L-leucine biosynthetic process"/>
    <property type="evidence" value="ECO:0007669"/>
    <property type="project" value="TreeGrafter"/>
</dbReference>
<dbReference type="InterPro" id="IPR001544">
    <property type="entry name" value="Aminotrans_IV"/>
</dbReference>
<dbReference type="PANTHER" id="PTHR11825:SF44">
    <property type="entry name" value="BRANCHED-CHAIN-AMINO-ACID AMINOTRANSFERASE"/>
    <property type="match status" value="1"/>
</dbReference>
<dbReference type="Proteomes" id="UP000006352">
    <property type="component" value="Unassembled WGS sequence"/>
</dbReference>
<evidence type="ECO:0000256" key="6">
    <source>
        <dbReference type="ARBA" id="ARBA00022898"/>
    </source>
</evidence>
<dbReference type="GO" id="GO:0052654">
    <property type="term" value="F:L-leucine-2-oxoglutarate transaminase activity"/>
    <property type="evidence" value="ECO:0007669"/>
    <property type="project" value="RHEA"/>
</dbReference>
<keyword evidence="13" id="KW-1185">Reference proteome</keyword>
<dbReference type="Pfam" id="PF01063">
    <property type="entry name" value="Aminotran_4"/>
    <property type="match status" value="1"/>
</dbReference>
<dbReference type="PANTHER" id="PTHR11825">
    <property type="entry name" value="SUBGROUP IIII AMINOTRANSFERASE"/>
    <property type="match status" value="1"/>
</dbReference>
<evidence type="ECO:0000256" key="10">
    <source>
        <dbReference type="RuleBase" id="RU004516"/>
    </source>
</evidence>
<evidence type="ECO:0000256" key="4">
    <source>
        <dbReference type="ARBA" id="ARBA00022605"/>
    </source>
</evidence>
<evidence type="ECO:0000313" key="13">
    <source>
        <dbReference type="Proteomes" id="UP000006352"/>
    </source>
</evidence>
<dbReference type="GO" id="GO:0052655">
    <property type="term" value="F:L-valine-2-oxoglutarate transaminase activity"/>
    <property type="evidence" value="ECO:0007669"/>
    <property type="project" value="RHEA"/>
</dbReference>
<dbReference type="InterPro" id="IPR043131">
    <property type="entry name" value="BCAT-like_N"/>
</dbReference>
<sequence>MFSSASLPAHLLARSSRVFPRVIPANARGRLARFNSTLADIEASKVEVRVTSSPKTPPDTDAIPFGHSFTDHMLTIPWNAATGWGAPQIQPYGPFTMMPSSSVFHYATCLFEGLKAYRNDLGKVTLFRPDMNMKRMNISAQRAALPNFDGDAVIELIKQLVRLDKHWIPNRPGYSLYIRPTLIGSQPAIGIHPSTEALLFVICTPAGPYFPQGFKPVALIPPTSLDPGTGAYKLGANYVSGLAAQSKAYKEGYVQNLWLHGPEHYVTEVGTMNAFATLKRPDGALELVTPPLDGMILAGITRDSVLSLARDHASGKSKMDGLPERLIVTERSFTMSEVKQAAQEGNLVEFFGTGTAATISSVDRIGYLGEDVHIPTGPDGMGPVARAVFQHLAGIQRGVVSHPWSVVVSE</sequence>
<dbReference type="FunFam" id="3.30.470.10:FF:000005">
    <property type="entry name" value="Branched-chain-amino-acid aminotransferase"/>
    <property type="match status" value="1"/>
</dbReference>
<dbReference type="InParanoid" id="J4G859"/>